<evidence type="ECO:0000313" key="3">
    <source>
        <dbReference type="Proteomes" id="UP000295132"/>
    </source>
</evidence>
<keyword evidence="4" id="KW-1185">Reference proteome</keyword>
<proteinExistence type="predicted"/>
<dbReference type="AlphaFoldDB" id="A0A4R5VV11"/>
<dbReference type="EMBL" id="SMYO01000003">
    <property type="protein sequence ID" value="TDK63008.1"/>
    <property type="molecule type" value="Genomic_DNA"/>
</dbReference>
<reference evidence="1" key="2">
    <citation type="submission" date="2023-08" db="EMBL/GenBank/DDBJ databases">
        <title>Nitrogen cycling bacteria in agricultural field soils.</title>
        <authorList>
            <person name="Jang J."/>
        </authorList>
    </citation>
    <scope>NUCLEOTIDE SEQUENCE</scope>
    <source>
        <strain evidence="1">PS3-36</strain>
    </source>
</reference>
<comment type="caution">
    <text evidence="2">The sequence shown here is derived from an EMBL/GenBank/DDBJ whole genome shotgun (WGS) entry which is preliminary data.</text>
</comment>
<dbReference type="InterPro" id="IPR014722">
    <property type="entry name" value="Rib_uL2_dom2"/>
</dbReference>
<dbReference type="Proteomes" id="UP001178888">
    <property type="component" value="Unassembled WGS sequence"/>
</dbReference>
<dbReference type="RefSeq" id="WP_133333355.1">
    <property type="nucleotide sequence ID" value="NZ_JAVGVR010000001.1"/>
</dbReference>
<dbReference type="EMBL" id="JAVGVR010000001">
    <property type="protein sequence ID" value="MDQ6597578.1"/>
    <property type="molecule type" value="Genomic_DNA"/>
</dbReference>
<dbReference type="InterPro" id="IPR008991">
    <property type="entry name" value="Translation_prot_SH3-like_sf"/>
</dbReference>
<protein>
    <submittedName>
        <fullName evidence="2">DUF2187 domain-containing protein</fullName>
    </submittedName>
    <submittedName>
        <fullName evidence="1">DUF2187 family protein</fullName>
    </submittedName>
</protein>
<organism evidence="2 3">
    <name type="scientific">Bacillus salipaludis</name>
    <dbReference type="NCBI Taxonomy" id="2547811"/>
    <lineage>
        <taxon>Bacteria</taxon>
        <taxon>Bacillati</taxon>
        <taxon>Bacillota</taxon>
        <taxon>Bacilli</taxon>
        <taxon>Bacillales</taxon>
        <taxon>Bacillaceae</taxon>
        <taxon>Bacillus</taxon>
    </lineage>
</organism>
<sequence length="76" mass="8442">MAEEKSTNENGKEKASVANVQLDELVEIKTGEYKGKKAKVIQVRDNSVIVELGMKTKAGEPVLTVVNHKNYKKLNK</sequence>
<reference evidence="2 3" key="1">
    <citation type="submission" date="2019-03" db="EMBL/GenBank/DDBJ databases">
        <title>Bacillus niacini sp. nov. a Nicotinate-Metabolizing Mesophile Isolated from Soil.</title>
        <authorList>
            <person name="Zhang G."/>
        </authorList>
    </citation>
    <scope>NUCLEOTIDE SEQUENCE [LARGE SCALE GENOMIC DNA]</scope>
    <source>
        <strain evidence="2 3">WN066</strain>
    </source>
</reference>
<dbReference type="Gene3D" id="2.30.30.30">
    <property type="match status" value="1"/>
</dbReference>
<name>A0A4R5VV11_9BACI</name>
<dbReference type="Pfam" id="PF09953">
    <property type="entry name" value="DUF2187"/>
    <property type="match status" value="1"/>
</dbReference>
<evidence type="ECO:0000313" key="1">
    <source>
        <dbReference type="EMBL" id="MDQ6597578.1"/>
    </source>
</evidence>
<dbReference type="Proteomes" id="UP000295132">
    <property type="component" value="Unassembled WGS sequence"/>
</dbReference>
<evidence type="ECO:0000313" key="4">
    <source>
        <dbReference type="Proteomes" id="UP001178888"/>
    </source>
</evidence>
<dbReference type="InterPro" id="IPR018690">
    <property type="entry name" value="DUF2187"/>
</dbReference>
<gene>
    <name evidence="2" type="ORF">E2K98_06005</name>
    <name evidence="1" type="ORF">RCG21_14610</name>
</gene>
<evidence type="ECO:0000313" key="2">
    <source>
        <dbReference type="EMBL" id="TDK63008.1"/>
    </source>
</evidence>
<dbReference type="SUPFAM" id="SSF50104">
    <property type="entry name" value="Translation proteins SH3-like domain"/>
    <property type="match status" value="1"/>
</dbReference>
<accession>A0A4R5VV11</accession>